<evidence type="ECO:0000256" key="7">
    <source>
        <dbReference type="ARBA" id="ARBA00023010"/>
    </source>
</evidence>
<evidence type="ECO:0000256" key="9">
    <source>
        <dbReference type="HAMAP-Rule" id="MF_00237"/>
    </source>
</evidence>
<dbReference type="RefSeq" id="WP_014500334.1">
    <property type="nucleotide sequence ID" value="NC_017262.1"/>
</dbReference>
<dbReference type="InterPro" id="IPR018448">
    <property type="entry name" value="TatB"/>
</dbReference>
<evidence type="ECO:0000256" key="10">
    <source>
        <dbReference type="SAM" id="MobiDB-lite"/>
    </source>
</evidence>
<dbReference type="Gene3D" id="1.20.5.3310">
    <property type="match status" value="1"/>
</dbReference>
<evidence type="ECO:0000256" key="1">
    <source>
        <dbReference type="ARBA" id="ARBA00004167"/>
    </source>
</evidence>
<evidence type="ECO:0000256" key="3">
    <source>
        <dbReference type="ARBA" id="ARBA00022475"/>
    </source>
</evidence>
<dbReference type="GO" id="GO:0033281">
    <property type="term" value="C:TAT protein transport complex"/>
    <property type="evidence" value="ECO:0007669"/>
    <property type="project" value="UniProtKB-UniRule"/>
</dbReference>
<organism evidence="11 12">
    <name type="scientific">Zymomonas mobilis subsp. mobilis (strain ATCC 10988 / DSM 424 / LMG 404 / NCIMB 8938 / NRRL B-806 / ZM1)</name>
    <dbReference type="NCBI Taxonomy" id="555217"/>
    <lineage>
        <taxon>Bacteria</taxon>
        <taxon>Pseudomonadati</taxon>
        <taxon>Pseudomonadota</taxon>
        <taxon>Alphaproteobacteria</taxon>
        <taxon>Sphingomonadales</taxon>
        <taxon>Zymomonadaceae</taxon>
        <taxon>Zymomonas</taxon>
    </lineage>
</organism>
<dbReference type="KEGG" id="zmm:Zmob_0115"/>
<comment type="function">
    <text evidence="9">Part of the twin-arginine translocation (Tat) system that transports large folded proteins containing a characteristic twin-arginine motif in their signal peptide across membranes. Together with TatC, TatB is part of a receptor directly interacting with Tat signal peptides. TatB may form an oligomeric binding site that transiently accommodates folded Tat precursor proteins before their translocation.</text>
</comment>
<dbReference type="PANTHER" id="PTHR33162">
    <property type="entry name" value="SEC-INDEPENDENT PROTEIN TRANSLOCASE PROTEIN TATA, CHLOROPLASTIC"/>
    <property type="match status" value="1"/>
</dbReference>
<accession>A0A0H3FVY4</accession>
<reference evidence="11 12" key="1">
    <citation type="journal article" date="2011" name="J. Bacteriol.">
        <title>Genome sequence of the ethanol-producing Zymomonas mobilis subsp. mobilis lectotype strain ATCC 10988.</title>
        <authorList>
            <person name="Pappas K.M."/>
            <person name="Kouvelis V.N."/>
            <person name="Saunders E."/>
            <person name="Brettin T.S."/>
            <person name="Bruce D."/>
            <person name="Detter C."/>
            <person name="Balakireva M."/>
            <person name="Han C.S."/>
            <person name="Savvakis G."/>
            <person name="Kyrpides N.C."/>
            <person name="Typas M.A."/>
        </authorList>
    </citation>
    <scope>NUCLEOTIDE SEQUENCE [LARGE SCALE GENOMIC DNA]</scope>
    <source>
        <strain evidence="12">ATCC 10988 / DSM 424 / CCUG 17860 / LMG 404 / NCIMB 8938 / NRRL B-806 / ZM1</strain>
    </source>
</reference>
<evidence type="ECO:0000256" key="5">
    <source>
        <dbReference type="ARBA" id="ARBA00022927"/>
    </source>
</evidence>
<keyword evidence="7 9" id="KW-0811">Translocation</keyword>
<dbReference type="GO" id="GO:0043953">
    <property type="term" value="P:protein transport by the Tat complex"/>
    <property type="evidence" value="ECO:0007669"/>
    <property type="project" value="UniProtKB-UniRule"/>
</dbReference>
<evidence type="ECO:0000256" key="4">
    <source>
        <dbReference type="ARBA" id="ARBA00022692"/>
    </source>
</evidence>
<feature type="compositionally biased region" description="Basic and acidic residues" evidence="10">
    <location>
        <begin position="143"/>
        <end position="152"/>
    </location>
</feature>
<evidence type="ECO:0000256" key="6">
    <source>
        <dbReference type="ARBA" id="ARBA00022989"/>
    </source>
</evidence>
<evidence type="ECO:0000256" key="8">
    <source>
        <dbReference type="ARBA" id="ARBA00023136"/>
    </source>
</evidence>
<dbReference type="OrthoDB" id="7206969at2"/>
<name>A0A0H3FVY4_ZYMMA</name>
<sequence length="152" mass="16379">MFDVAPSELLLVAVVALVVIGPKDLPRAMRVVGRWLGKARKLSRHFRSGIDEMIRQSEMEDMEKRWAEENAKLLAENQGQGNQTASTSSPATPSPVSDDPAEQNIVFASPADLEVNTADTSHLAANHTETAATTAASTPATPKEADQQEKQS</sequence>
<comment type="subunit">
    <text evidence="9">The Tat system comprises two distinct complexes: a TatABC complex, containing multiple copies of TatA, TatB and TatC subunits, and a separate TatA complex, containing only TatA subunits. Substrates initially bind to the TatABC complex, which probably triggers association of the separate TatA complex to form the active translocon.</text>
</comment>
<feature type="region of interest" description="Disordered" evidence="10">
    <location>
        <begin position="60"/>
        <end position="152"/>
    </location>
</feature>
<dbReference type="HAMAP" id="MF_00237">
    <property type="entry name" value="TatB"/>
    <property type="match status" value="1"/>
</dbReference>
<evidence type="ECO:0000313" key="12">
    <source>
        <dbReference type="Proteomes" id="UP000001494"/>
    </source>
</evidence>
<keyword evidence="5 9" id="KW-0653">Protein transport</keyword>
<keyword evidence="8 9" id="KW-0472">Membrane</keyword>
<dbReference type="AlphaFoldDB" id="A0A0H3FVY4"/>
<dbReference type="NCBIfam" id="TIGR01410">
    <property type="entry name" value="tatB"/>
    <property type="match status" value="1"/>
</dbReference>
<keyword evidence="2 9" id="KW-0813">Transport</keyword>
<proteinExistence type="inferred from homology"/>
<dbReference type="EMBL" id="CP002850">
    <property type="protein sequence ID" value="AEH61968.1"/>
    <property type="molecule type" value="Genomic_DNA"/>
</dbReference>
<keyword evidence="6 9" id="KW-1133">Transmembrane helix</keyword>
<keyword evidence="9" id="KW-0997">Cell inner membrane</keyword>
<feature type="compositionally biased region" description="Basic and acidic residues" evidence="10">
    <location>
        <begin position="60"/>
        <end position="71"/>
    </location>
</feature>
<dbReference type="PANTHER" id="PTHR33162:SF1">
    <property type="entry name" value="SEC-INDEPENDENT PROTEIN TRANSLOCASE PROTEIN TATA, CHLOROPLASTIC"/>
    <property type="match status" value="1"/>
</dbReference>
<dbReference type="InterPro" id="IPR003369">
    <property type="entry name" value="TatA/B/E"/>
</dbReference>
<comment type="similarity">
    <text evidence="9">Belongs to the TatB family.</text>
</comment>
<dbReference type="Proteomes" id="UP000001494">
    <property type="component" value="Chromosome"/>
</dbReference>
<evidence type="ECO:0000313" key="11">
    <source>
        <dbReference type="EMBL" id="AEH61968.1"/>
    </source>
</evidence>
<feature type="compositionally biased region" description="Low complexity" evidence="10">
    <location>
        <begin position="84"/>
        <end position="98"/>
    </location>
</feature>
<keyword evidence="4 9" id="KW-0812">Transmembrane</keyword>
<dbReference type="PRINTS" id="PR01506">
    <property type="entry name" value="TATBPROTEIN"/>
</dbReference>
<dbReference type="HOGENOM" id="CLU_086034_1_3_5"/>
<evidence type="ECO:0000256" key="2">
    <source>
        <dbReference type="ARBA" id="ARBA00022448"/>
    </source>
</evidence>
<gene>
    <name evidence="9" type="primary">tatB</name>
    <name evidence="11" type="ordered locus">Zmob_0115</name>
</gene>
<keyword evidence="3 9" id="KW-1003">Cell membrane</keyword>
<protein>
    <recommendedName>
        <fullName evidence="9">Sec-independent protein translocase protein TatB</fullName>
    </recommendedName>
</protein>
<dbReference type="eggNOG" id="COG1826">
    <property type="taxonomic scope" value="Bacteria"/>
</dbReference>
<dbReference type="Pfam" id="PF02416">
    <property type="entry name" value="TatA_B_E"/>
    <property type="match status" value="1"/>
</dbReference>
<comment type="subcellular location">
    <subcellularLocation>
        <location evidence="9">Cell inner membrane</location>
        <topology evidence="9">Single-pass membrane protein</topology>
    </subcellularLocation>
    <subcellularLocation>
        <location evidence="1">Membrane</location>
        <topology evidence="1">Single-pass membrane protein</topology>
    </subcellularLocation>
</comment>
<dbReference type="GO" id="GO:0008320">
    <property type="term" value="F:protein transmembrane transporter activity"/>
    <property type="evidence" value="ECO:0007669"/>
    <property type="project" value="UniProtKB-UniRule"/>
</dbReference>
<feature type="compositionally biased region" description="Low complexity" evidence="10">
    <location>
        <begin position="124"/>
        <end position="141"/>
    </location>
</feature>